<evidence type="ECO:0000256" key="7">
    <source>
        <dbReference type="ARBA" id="ARBA00023136"/>
    </source>
</evidence>
<feature type="transmembrane region" description="Helical" evidence="8">
    <location>
        <begin position="1420"/>
        <end position="1441"/>
    </location>
</feature>
<accession>A0A068V3L1</accession>
<keyword evidence="7 8" id="KW-0472">Membrane</keyword>
<dbReference type="Pfam" id="PF01061">
    <property type="entry name" value="ABC2_membrane"/>
    <property type="match status" value="2"/>
</dbReference>
<keyword evidence="5" id="KW-0067">ATP-binding</keyword>
<keyword evidence="3 8" id="KW-0812">Transmembrane</keyword>
<evidence type="ECO:0000256" key="5">
    <source>
        <dbReference type="ARBA" id="ARBA00022840"/>
    </source>
</evidence>
<feature type="transmembrane region" description="Helical" evidence="8">
    <location>
        <begin position="678"/>
        <end position="696"/>
    </location>
</feature>
<dbReference type="PhylomeDB" id="A0A068V3L1"/>
<evidence type="ECO:0000256" key="2">
    <source>
        <dbReference type="ARBA" id="ARBA00022448"/>
    </source>
</evidence>
<feature type="domain" description="ABC transporter" evidence="9">
    <location>
        <begin position="880"/>
        <end position="1127"/>
    </location>
</feature>
<evidence type="ECO:0000259" key="9">
    <source>
        <dbReference type="PROSITE" id="PS50893"/>
    </source>
</evidence>
<name>A0A068V3L1_COFCA</name>
<feature type="transmembrane region" description="Helical" evidence="8">
    <location>
        <begin position="1294"/>
        <end position="1317"/>
    </location>
</feature>
<evidence type="ECO:0000313" key="10">
    <source>
        <dbReference type="EMBL" id="CDP15211.1"/>
    </source>
</evidence>
<evidence type="ECO:0000256" key="6">
    <source>
        <dbReference type="ARBA" id="ARBA00022989"/>
    </source>
</evidence>
<keyword evidence="6 8" id="KW-1133">Transmembrane helix</keyword>
<feature type="transmembrane region" description="Helical" evidence="8">
    <location>
        <begin position="1254"/>
        <end position="1273"/>
    </location>
</feature>
<dbReference type="GO" id="GO:0005886">
    <property type="term" value="C:plasma membrane"/>
    <property type="evidence" value="ECO:0007669"/>
    <property type="project" value="UniProtKB-ARBA"/>
</dbReference>
<dbReference type="InterPro" id="IPR003593">
    <property type="entry name" value="AAA+_ATPase"/>
</dbReference>
<organism evidence="10 11">
    <name type="scientific">Coffea canephora</name>
    <name type="common">Robusta coffee</name>
    <dbReference type="NCBI Taxonomy" id="49390"/>
    <lineage>
        <taxon>Eukaryota</taxon>
        <taxon>Viridiplantae</taxon>
        <taxon>Streptophyta</taxon>
        <taxon>Embryophyta</taxon>
        <taxon>Tracheophyta</taxon>
        <taxon>Spermatophyta</taxon>
        <taxon>Magnoliopsida</taxon>
        <taxon>eudicotyledons</taxon>
        <taxon>Gunneridae</taxon>
        <taxon>Pentapetalae</taxon>
        <taxon>asterids</taxon>
        <taxon>lamiids</taxon>
        <taxon>Gentianales</taxon>
        <taxon>Rubiaceae</taxon>
        <taxon>Ixoroideae</taxon>
        <taxon>Gardenieae complex</taxon>
        <taxon>Bertiereae - Coffeeae clade</taxon>
        <taxon>Coffeeae</taxon>
        <taxon>Coffea</taxon>
    </lineage>
</organism>
<feature type="transmembrane region" description="Helical" evidence="8">
    <location>
        <begin position="566"/>
        <end position="588"/>
    </location>
</feature>
<feature type="transmembrane region" description="Helical" evidence="8">
    <location>
        <begin position="648"/>
        <end position="666"/>
    </location>
</feature>
<dbReference type="OMA" id="PSHVESW"/>
<dbReference type="PROSITE" id="PS50893">
    <property type="entry name" value="ABC_TRANSPORTER_2"/>
    <property type="match status" value="2"/>
</dbReference>
<feature type="transmembrane region" description="Helical" evidence="8">
    <location>
        <begin position="1222"/>
        <end position="1242"/>
    </location>
</feature>
<dbReference type="OrthoDB" id="66620at2759"/>
<dbReference type="InterPro" id="IPR027417">
    <property type="entry name" value="P-loop_NTPase"/>
</dbReference>
<dbReference type="Gene3D" id="3.40.50.300">
    <property type="entry name" value="P-loop containing nucleotide triphosphate hydrolases"/>
    <property type="match status" value="2"/>
</dbReference>
<dbReference type="GO" id="GO:0140359">
    <property type="term" value="F:ABC-type transporter activity"/>
    <property type="evidence" value="ECO:0007669"/>
    <property type="project" value="InterPro"/>
</dbReference>
<reference evidence="11" key="1">
    <citation type="journal article" date="2014" name="Science">
        <title>The coffee genome provides insight into the convergent evolution of caffeine biosynthesis.</title>
        <authorList>
            <person name="Denoeud F."/>
            <person name="Carretero-Paulet L."/>
            <person name="Dereeper A."/>
            <person name="Droc G."/>
            <person name="Guyot R."/>
            <person name="Pietrella M."/>
            <person name="Zheng C."/>
            <person name="Alberti A."/>
            <person name="Anthony F."/>
            <person name="Aprea G."/>
            <person name="Aury J.M."/>
            <person name="Bento P."/>
            <person name="Bernard M."/>
            <person name="Bocs S."/>
            <person name="Campa C."/>
            <person name="Cenci A."/>
            <person name="Combes M.C."/>
            <person name="Crouzillat D."/>
            <person name="Da Silva C."/>
            <person name="Daddiego L."/>
            <person name="De Bellis F."/>
            <person name="Dussert S."/>
            <person name="Garsmeur O."/>
            <person name="Gayraud T."/>
            <person name="Guignon V."/>
            <person name="Jahn K."/>
            <person name="Jamilloux V."/>
            <person name="Joet T."/>
            <person name="Labadie K."/>
            <person name="Lan T."/>
            <person name="Leclercq J."/>
            <person name="Lepelley M."/>
            <person name="Leroy T."/>
            <person name="Li L.T."/>
            <person name="Librado P."/>
            <person name="Lopez L."/>
            <person name="Munoz A."/>
            <person name="Noel B."/>
            <person name="Pallavicini A."/>
            <person name="Perrotta G."/>
            <person name="Poncet V."/>
            <person name="Pot D."/>
            <person name="Priyono X."/>
            <person name="Rigoreau M."/>
            <person name="Rouard M."/>
            <person name="Rozas J."/>
            <person name="Tranchant-Dubreuil C."/>
            <person name="VanBuren R."/>
            <person name="Zhang Q."/>
            <person name="Andrade A.C."/>
            <person name="Argout X."/>
            <person name="Bertrand B."/>
            <person name="de Kochko A."/>
            <person name="Graziosi G."/>
            <person name="Henry R.J."/>
            <person name="Jayarama X."/>
            <person name="Ming R."/>
            <person name="Nagai C."/>
            <person name="Rounsley S."/>
            <person name="Sankoff D."/>
            <person name="Giuliano G."/>
            <person name="Albert V.A."/>
            <person name="Wincker P."/>
            <person name="Lashermes P."/>
        </authorList>
    </citation>
    <scope>NUCLEOTIDE SEQUENCE [LARGE SCALE GENOMIC DNA]</scope>
    <source>
        <strain evidence="11">cv. DH200-94</strain>
    </source>
</reference>
<dbReference type="SUPFAM" id="SSF52540">
    <property type="entry name" value="P-loop containing nucleoside triphosphate hydrolases"/>
    <property type="match status" value="2"/>
</dbReference>
<evidence type="ECO:0000256" key="1">
    <source>
        <dbReference type="ARBA" id="ARBA00004141"/>
    </source>
</evidence>
<dbReference type="STRING" id="49390.A0A068V3L1"/>
<keyword evidence="11" id="KW-1185">Reference proteome</keyword>
<sequence>MPQNSPNSSPKSRWSPIGDTSIEETYSSVCRNSVVSDKTINFTSEYNFETPRTILQTPIYPGSSTPDIRQTIQNASPGTAKSIAFNMYQSLKQHGLRDEIGRAFTRDRSAEEDSRRSEELLGMEYILRDGFVSYLRDVAKITPPIPQQVIRFSDISYAKKVEIPSNKYETFGNKVVGWFTGPFKKIFQSKNSTWINILKGIDGYIMPGSMTLLLGPPGCGKSTLLEILAGRARGDKNSHLQGVVMYNDKYASEVHLSRLVAYVSGQLNNFISRRRIQFCRHIPFLSVRETLEFARDCSQTLRPENFTPQMRKFFAHALVEGQDPFLEYILEILNLKNIEHKLTGEAISDTDRQKLTTVELALGTYAVMLYDQPLSGSDLAATYDLADTIRTVCRIQQSSAIMSLTHLSQEIFDLFDRIILLGDGHVVFQGPRTNNAPIHRILGTISTDYRLRSYRIRKKLHQHEHASHAYSTLQKAAGHIRIQVERYETKEESYQPQWEKSQTPFTQTWLKSTKTLIGRQIKITKRLQILLMLRLFQAMILGLFTGTLFYKLGGQYDQQKMNSVRALGFVSTMSIMLINLVQLALYLLQRPIFYKHRAQKFFRASSYVVAHSIVNIPQTLIEAASYTFSMYFLVGLSFSGNGTALVEYLLLLFLVAYFGSSVFFFLSAVSSIPEIGNALAGLLVSIFLLFSGFVIYPSNIPTYWKWLTYINPIRWANISYCRSQFQYYDDPCSNYKGQFPFCDQFPSNTVGKAYLLYYELLNDNFGPWFPYAVLIGWTAVMTILALCGLKTLEFKGLNQSLPHLKRSTVVSNFRKDKERELSSSGSASDQDLYPTMDTRPTILPPGVKVTDDRGVERWIEDIAIDMERRELGIPVEPVSFMFEDLSFTRFDIEMKKKILVFNRITGYANPKNMLALLGGSQESKSTLLKCLAGRIPSSPYLQGDLRANDVIPAETFFRLIGYVEMVDAHQPYLSVRESLQFSAALRLNREIDTRSRHIHVELVLDQLGLLPYSNQLLGSLRDATGRTFEIAKKMTIAVELAANPSILFLEEPIYGLDSAGISSILAILSELSASRLNIIATLTHPTVRSLSFFDQALILTREGEQAYFGPIGPNCEDLLNYFSPIPSSPRKLTGESPISLVMGYLGQGIKSRGTPSINFADKYRASSLHKQVNEEIAAIKNLRKVRVPIKTAPAYPAPYSRQAGLVLLRTQRFLWRNVQYTYGRLTGCIMIGFLMGSLYYQIKYSDLYGVTSRSLYIYMQVILIGVISANNVIPQIGMDRLVYLREKRAGMYLPIFYPLSWAVGEIPYFFIATLAMVGIGNGLAGIGTRSVPEFLEYWLVLCVFTLCVTYFGMMVIFLAPLLIFAAFLVSILTSLWVSASGVVVTCASDGSCKRLPDGSYVWDRLANSQVLSHTRINTDIPILSAMGVLFASLDFLFFSMLRHNKNPSV</sequence>
<protein>
    <recommendedName>
        <fullName evidence="9">ABC transporter domain-containing protein</fullName>
    </recommendedName>
</protein>
<feature type="transmembrane region" description="Helical" evidence="8">
    <location>
        <begin position="768"/>
        <end position="789"/>
    </location>
</feature>
<dbReference type="Proteomes" id="UP000295252">
    <property type="component" value="Chromosome IV"/>
</dbReference>
<dbReference type="Pfam" id="PF00005">
    <property type="entry name" value="ABC_tran"/>
    <property type="match status" value="1"/>
</dbReference>
<keyword evidence="4" id="KW-0547">Nucleotide-binding</keyword>
<comment type="subcellular location">
    <subcellularLocation>
        <location evidence="1">Membrane</location>
        <topology evidence="1">Multi-pass membrane protein</topology>
    </subcellularLocation>
</comment>
<dbReference type="InParanoid" id="A0A068V3L1"/>
<evidence type="ECO:0000313" key="11">
    <source>
        <dbReference type="Proteomes" id="UP000295252"/>
    </source>
</evidence>
<gene>
    <name evidence="10" type="ORF">GSCOC_T00042837001</name>
</gene>
<feature type="domain" description="ABC transporter" evidence="9">
    <location>
        <begin position="181"/>
        <end position="448"/>
    </location>
</feature>
<proteinExistence type="predicted"/>
<dbReference type="InterPro" id="IPR013525">
    <property type="entry name" value="ABC2_TM"/>
</dbReference>
<dbReference type="PANTHER" id="PTHR19241">
    <property type="entry name" value="ATP-BINDING CASSETTE TRANSPORTER"/>
    <property type="match status" value="1"/>
</dbReference>
<dbReference type="GO" id="GO:0016887">
    <property type="term" value="F:ATP hydrolysis activity"/>
    <property type="evidence" value="ECO:0007669"/>
    <property type="project" value="InterPro"/>
</dbReference>
<evidence type="ECO:0000256" key="3">
    <source>
        <dbReference type="ARBA" id="ARBA00022692"/>
    </source>
</evidence>
<feature type="transmembrane region" description="Helical" evidence="8">
    <location>
        <begin position="529"/>
        <end position="550"/>
    </location>
</feature>
<evidence type="ECO:0000256" key="4">
    <source>
        <dbReference type="ARBA" id="ARBA00022741"/>
    </source>
</evidence>
<keyword evidence="2" id="KW-0813">Transport</keyword>
<evidence type="ECO:0000256" key="8">
    <source>
        <dbReference type="SAM" id="Phobius"/>
    </source>
</evidence>
<dbReference type="SMART" id="SM00382">
    <property type="entry name" value="AAA"/>
    <property type="match status" value="2"/>
</dbReference>
<dbReference type="GO" id="GO:0005524">
    <property type="term" value="F:ATP binding"/>
    <property type="evidence" value="ECO:0007669"/>
    <property type="project" value="UniProtKB-KW"/>
</dbReference>
<feature type="transmembrane region" description="Helical" evidence="8">
    <location>
        <begin position="1337"/>
        <end position="1356"/>
    </location>
</feature>
<dbReference type="EMBL" id="HG739180">
    <property type="protein sequence ID" value="CDP15211.1"/>
    <property type="molecule type" value="Genomic_DNA"/>
</dbReference>
<dbReference type="Gramene" id="CDP15211">
    <property type="protein sequence ID" value="CDP15211"/>
    <property type="gene ID" value="GSCOC_T00042837001"/>
</dbReference>
<feature type="transmembrane region" description="Helical" evidence="8">
    <location>
        <begin position="1361"/>
        <end position="1379"/>
    </location>
</feature>
<dbReference type="InterPro" id="IPR003439">
    <property type="entry name" value="ABC_transporter-like_ATP-bd"/>
</dbReference>